<dbReference type="SUPFAM" id="SSF46785">
    <property type="entry name" value="Winged helix' DNA-binding domain"/>
    <property type="match status" value="1"/>
</dbReference>
<dbReference type="OrthoDB" id="3371969at2"/>
<name>A0A372FTB0_9ACTN</name>
<reference evidence="2 3" key="1">
    <citation type="submission" date="2018-08" db="EMBL/GenBank/DDBJ databases">
        <title>Verrucosispora craniellae sp. nov., isolated from a marine sponge in the South China Sea.</title>
        <authorList>
            <person name="Li L."/>
            <person name="Lin H.W."/>
        </authorList>
    </citation>
    <scope>NUCLEOTIDE SEQUENCE [LARGE SCALE GENOMIC DNA]</scope>
    <source>
        <strain evidence="2 3">LHW63014</strain>
    </source>
</reference>
<feature type="region of interest" description="Disordered" evidence="1">
    <location>
        <begin position="76"/>
        <end position="204"/>
    </location>
</feature>
<evidence type="ECO:0000313" key="3">
    <source>
        <dbReference type="Proteomes" id="UP000262621"/>
    </source>
</evidence>
<dbReference type="EMBL" id="QVFU01000046">
    <property type="protein sequence ID" value="RFS43750.1"/>
    <property type="molecule type" value="Genomic_DNA"/>
</dbReference>
<dbReference type="AlphaFoldDB" id="A0A372FTB0"/>
<feature type="compositionally biased region" description="Acidic residues" evidence="1">
    <location>
        <begin position="166"/>
        <end position="181"/>
    </location>
</feature>
<keyword evidence="3" id="KW-1185">Reference proteome</keyword>
<gene>
    <name evidence="2" type="ORF">D0Q02_26100</name>
</gene>
<proteinExistence type="predicted"/>
<dbReference type="InterPro" id="IPR036390">
    <property type="entry name" value="WH_DNA-bd_sf"/>
</dbReference>
<sequence>MTDTTEPVPAHAMFKVLAALADLGEATAAAVADTAGLGYSTATAKLRAWESTGKAERVHTDSKVAVWRLTADGVATVGAHQNPPPQPATSAPTSEQPTNPPQEENADGPPTVASQTPTAGGAADASTSAAEEDSSDTADVHGHAMAAADDQTDPPPAAQPERDAPTADEPEREGPTADEPERDAPAADEPVTDAKSRRSKGSLAGAVLDVLEAHPDRAYKVSELCKLIDAANAGTDAKKASAGAVVNAADKLVNQGKAVRTVERPATFQLAPAEQ</sequence>
<organism evidence="2 3">
    <name type="scientific">Micromonospora craniellae</name>
    <dbReference type="NCBI Taxonomy" id="2294034"/>
    <lineage>
        <taxon>Bacteria</taxon>
        <taxon>Bacillati</taxon>
        <taxon>Actinomycetota</taxon>
        <taxon>Actinomycetes</taxon>
        <taxon>Micromonosporales</taxon>
        <taxon>Micromonosporaceae</taxon>
        <taxon>Micromonospora</taxon>
    </lineage>
</organism>
<protein>
    <submittedName>
        <fullName evidence="2">MarR family transcriptional regulator</fullName>
    </submittedName>
</protein>
<dbReference type="Proteomes" id="UP000262621">
    <property type="component" value="Unassembled WGS sequence"/>
</dbReference>
<feature type="compositionally biased region" description="Low complexity" evidence="1">
    <location>
        <begin position="119"/>
        <end position="129"/>
    </location>
</feature>
<evidence type="ECO:0000313" key="2">
    <source>
        <dbReference type="EMBL" id="RFS43750.1"/>
    </source>
</evidence>
<evidence type="ECO:0000256" key="1">
    <source>
        <dbReference type="SAM" id="MobiDB-lite"/>
    </source>
</evidence>
<dbReference type="RefSeq" id="WP_117230655.1">
    <property type="nucleotide sequence ID" value="NZ_CP061725.1"/>
</dbReference>
<accession>A0A372FTB0</accession>
<comment type="caution">
    <text evidence="2">The sequence shown here is derived from an EMBL/GenBank/DDBJ whole genome shotgun (WGS) entry which is preliminary data.</text>
</comment>